<dbReference type="InterPro" id="IPR012677">
    <property type="entry name" value="Nucleotide-bd_a/b_plait_sf"/>
</dbReference>
<dbReference type="InterPro" id="IPR015943">
    <property type="entry name" value="WD40/YVTN_repeat-like_dom_sf"/>
</dbReference>
<dbReference type="AlphaFoldDB" id="A0A7S3J327"/>
<keyword evidence="1" id="KW-0963">Cytoplasm</keyword>
<dbReference type="PANTHER" id="PTHR14068:SF0">
    <property type="entry name" value="EUKARYOTIC TRANSLATION INITIATION FACTOR 3 SUBUNIT B"/>
    <property type="match status" value="1"/>
</dbReference>
<evidence type="ECO:0000256" key="2">
    <source>
        <dbReference type="ARBA" id="ARBA00022540"/>
    </source>
</evidence>
<dbReference type="SUPFAM" id="SSF54928">
    <property type="entry name" value="RNA-binding domain, RBD"/>
    <property type="match status" value="1"/>
</dbReference>
<dbReference type="GO" id="GO:0003743">
    <property type="term" value="F:translation initiation factor activity"/>
    <property type="evidence" value="ECO:0007669"/>
    <property type="project" value="UniProtKB-KW"/>
</dbReference>
<gene>
    <name evidence="5" type="ORF">EHAR0213_LOCUS3440</name>
</gene>
<dbReference type="SUPFAM" id="SSF82171">
    <property type="entry name" value="DPP6 N-terminal domain-like"/>
    <property type="match status" value="1"/>
</dbReference>
<dbReference type="GO" id="GO:0031369">
    <property type="term" value="F:translation initiation factor binding"/>
    <property type="evidence" value="ECO:0007669"/>
    <property type="project" value="InterPro"/>
</dbReference>
<dbReference type="PANTHER" id="PTHR14068">
    <property type="entry name" value="EUKARYOTIC TRANSLATION INITIATION FACTOR 3 EIF3 -RELATED"/>
    <property type="match status" value="1"/>
</dbReference>
<protein>
    <recommendedName>
        <fullName evidence="6">Eukaryotic translation initiation factor 3 subunit B</fullName>
    </recommendedName>
</protein>
<proteinExistence type="predicted"/>
<evidence type="ECO:0000256" key="1">
    <source>
        <dbReference type="ARBA" id="ARBA00022490"/>
    </source>
</evidence>
<dbReference type="InterPro" id="IPR035979">
    <property type="entry name" value="RBD_domain_sf"/>
</dbReference>
<evidence type="ECO:0000313" key="5">
    <source>
        <dbReference type="EMBL" id="CAE0344531.1"/>
    </source>
</evidence>
<evidence type="ECO:0000256" key="3">
    <source>
        <dbReference type="ARBA" id="ARBA00022884"/>
    </source>
</evidence>
<reference evidence="5" key="1">
    <citation type="submission" date="2021-01" db="EMBL/GenBank/DDBJ databases">
        <authorList>
            <person name="Corre E."/>
            <person name="Pelletier E."/>
            <person name="Niang G."/>
            <person name="Scheremetjew M."/>
            <person name="Finn R."/>
            <person name="Kale V."/>
            <person name="Holt S."/>
            <person name="Cochrane G."/>
            <person name="Meng A."/>
            <person name="Brown T."/>
            <person name="Cohen L."/>
        </authorList>
    </citation>
    <scope>NUCLEOTIDE SEQUENCE</scope>
    <source>
        <strain evidence="5">FSP1.4</strain>
    </source>
</reference>
<dbReference type="EMBL" id="HBII01007873">
    <property type="protein sequence ID" value="CAE0344531.1"/>
    <property type="molecule type" value="Transcribed_RNA"/>
</dbReference>
<keyword evidence="4" id="KW-0648">Protein biosynthesis</keyword>
<dbReference type="GO" id="GO:0003723">
    <property type="term" value="F:RNA binding"/>
    <property type="evidence" value="ECO:0007669"/>
    <property type="project" value="UniProtKB-KW"/>
</dbReference>
<dbReference type="Gene3D" id="3.30.70.330">
    <property type="match status" value="1"/>
</dbReference>
<name>A0A7S3J327_9SPIT</name>
<dbReference type="InterPro" id="IPR011400">
    <property type="entry name" value="EIF3B"/>
</dbReference>
<dbReference type="Gene3D" id="2.130.10.10">
    <property type="entry name" value="YVTN repeat-like/Quinoprotein amine dehydrogenase"/>
    <property type="match status" value="2"/>
</dbReference>
<keyword evidence="3" id="KW-0694">RNA-binding</keyword>
<organism evidence="5">
    <name type="scientific">Euplotes harpa</name>
    <dbReference type="NCBI Taxonomy" id="151035"/>
    <lineage>
        <taxon>Eukaryota</taxon>
        <taxon>Sar</taxon>
        <taxon>Alveolata</taxon>
        <taxon>Ciliophora</taxon>
        <taxon>Intramacronucleata</taxon>
        <taxon>Spirotrichea</taxon>
        <taxon>Hypotrichia</taxon>
        <taxon>Euplotida</taxon>
        <taxon>Euplotidae</taxon>
        <taxon>Euplotes</taxon>
    </lineage>
</organism>
<sequence length="745" mass="85635">MEDLMQQLPGLDFSDELLKNPKLEEYLRKECNDYAITFKHPLELDEAPKLNEDFGSFFLLCGLPIVNEEKKDKLLKVLTNIFTKKGIDYIKAEDITILLNEKTGESYGTAFIQCTDDKSAKLAASTINNFPLGKANTIMASTFNEFERLLTVPDEYEPPKFADLTDLLSYSMDPKNDEFLYRDGDKIIVKMNKTPNKTDKTSKSSDAYKELIGPNANRVIKTNKNARWSPQGRYLIVVKDNTAQLFGGSNFDLVREIIHTEVTDAIVSPCERFVITFSSQADEKEGNYNFWKIDSGELLRSFAFDEVTPKGSKSDVFSFSFDGNYCAKMIKDHIAVYELPGMNLLMDNASGKRLSFRIDGIKDFKWNPTKNMFSYWFNNESKEKEAPKIGFVYIPSRDVMTEKEIINGIDLKIDWSADGTKLIALSKLKVKKTFHNNIVICDVKTKAIPMDIIKVDTNILSVDWNSTTNRLAVLSNRDKMIEESWVKKSSIASVTIYDIKENQGALSSSRIGKSEEHISSKVEWASNGTIFIISDVANANASYQGKFYVYNIRLIVNRVEKAASNQGSKKKKGKPTFEETKELVIELVNEVENPRADTLKWDPTNRFFITGKFNKGSLMTVVSYNFKIHNAKGDELHSFTSKSLHQFEWRPRPLRNWNDKQEKEFKKLYKNELRKAIIMQDEQERTEVLDVFKIQQEKTKEKFFEIIAPLQQRYKDTKEKRKAIGNETDSEDEEVYEKSVLIDYF</sequence>
<accession>A0A7S3J327</accession>
<keyword evidence="2" id="KW-0396">Initiation factor</keyword>
<dbReference type="GO" id="GO:0005852">
    <property type="term" value="C:eukaryotic translation initiation factor 3 complex"/>
    <property type="evidence" value="ECO:0007669"/>
    <property type="project" value="InterPro"/>
</dbReference>
<evidence type="ECO:0008006" key="6">
    <source>
        <dbReference type="Google" id="ProtNLM"/>
    </source>
</evidence>
<evidence type="ECO:0000256" key="4">
    <source>
        <dbReference type="ARBA" id="ARBA00022917"/>
    </source>
</evidence>